<sequence length="119" mass="12728">MTQSMGTPHSRQSRSDAPVVGIESDRSIGVRLGRPMEDAARIAVETVRETETSVEEVRFVFAGCCPTSPPGTRRGTATTAATPTSRYSATPPASPRASTTGTDSWSHSRPQNLPDRRGK</sequence>
<accession>A0A3Q9G0J1</accession>
<gene>
    <name evidence="2" type="ORF">EKH77_30740</name>
</gene>
<evidence type="ECO:0000256" key="1">
    <source>
        <dbReference type="SAM" id="MobiDB-lite"/>
    </source>
</evidence>
<organism evidence="2 3">
    <name type="scientific">Streptomyces luteoverticillatus</name>
    <name type="common">Streptoverticillium luteoverticillatus</name>
    <dbReference type="NCBI Taxonomy" id="66425"/>
    <lineage>
        <taxon>Bacteria</taxon>
        <taxon>Bacillati</taxon>
        <taxon>Actinomycetota</taxon>
        <taxon>Actinomycetes</taxon>
        <taxon>Kitasatosporales</taxon>
        <taxon>Streptomycetaceae</taxon>
        <taxon>Streptomyces</taxon>
    </lineage>
</organism>
<feature type="compositionally biased region" description="Low complexity" evidence="1">
    <location>
        <begin position="70"/>
        <end position="102"/>
    </location>
</feature>
<dbReference type="Proteomes" id="UP000267900">
    <property type="component" value="Chromosome"/>
</dbReference>
<protein>
    <submittedName>
        <fullName evidence="2">Uncharacterized protein</fullName>
    </submittedName>
</protein>
<dbReference type="EMBL" id="CP034587">
    <property type="protein sequence ID" value="AZQ74968.1"/>
    <property type="molecule type" value="Genomic_DNA"/>
</dbReference>
<evidence type="ECO:0000313" key="2">
    <source>
        <dbReference type="EMBL" id="AZQ74968.1"/>
    </source>
</evidence>
<keyword evidence="3" id="KW-1185">Reference proteome</keyword>
<reference evidence="2 3" key="1">
    <citation type="submission" date="2018-12" db="EMBL/GenBank/DDBJ databases">
        <title>The whole draft genome of Streptomyce luteoverticillatus CGMCC 15060.</title>
        <authorList>
            <person name="Feng Z."/>
            <person name="Chen G."/>
            <person name="Zhang J."/>
            <person name="Zhu H."/>
            <person name="Yu X."/>
            <person name="Zhang W."/>
            <person name="Zhang X."/>
        </authorList>
    </citation>
    <scope>NUCLEOTIDE SEQUENCE [LARGE SCALE GENOMIC DNA]</scope>
    <source>
        <strain evidence="2 3">CGMCC 15060</strain>
    </source>
</reference>
<name>A0A3Q9G0J1_STRLT</name>
<feature type="region of interest" description="Disordered" evidence="1">
    <location>
        <begin position="1"/>
        <end position="28"/>
    </location>
</feature>
<feature type="region of interest" description="Disordered" evidence="1">
    <location>
        <begin position="64"/>
        <end position="119"/>
    </location>
</feature>
<dbReference type="AlphaFoldDB" id="A0A3Q9G0J1"/>
<proteinExistence type="predicted"/>
<evidence type="ECO:0000313" key="3">
    <source>
        <dbReference type="Proteomes" id="UP000267900"/>
    </source>
</evidence>
<feature type="compositionally biased region" description="Polar residues" evidence="1">
    <location>
        <begin position="1"/>
        <end position="10"/>
    </location>
</feature>